<sequence length="143" mass="16171">MDKPASMAGCHAVYTVCISRHSANQFSKYRRRSFILKSTASDSFLTERISLQTMFGLLHGKIAIPTLLFLKIRTHTKLLNCNRNESRAHTVQITTRSSHQRGSLSSLNSVRRKMVEELEREIEGTEMSSNGFPHCAADLPQTF</sequence>
<evidence type="ECO:0000313" key="2">
    <source>
        <dbReference type="WBParaSite" id="PgR002_g093_t06"/>
    </source>
</evidence>
<protein>
    <submittedName>
        <fullName evidence="2">NR LBD domain-containing protein</fullName>
    </submittedName>
</protein>
<name>A0A915A6R8_PARUN</name>
<dbReference type="Proteomes" id="UP000887569">
    <property type="component" value="Unplaced"/>
</dbReference>
<keyword evidence="1" id="KW-1185">Reference proteome</keyword>
<evidence type="ECO:0000313" key="1">
    <source>
        <dbReference type="Proteomes" id="UP000887569"/>
    </source>
</evidence>
<proteinExistence type="predicted"/>
<reference evidence="2" key="1">
    <citation type="submission" date="2022-11" db="UniProtKB">
        <authorList>
            <consortium name="WormBaseParasite"/>
        </authorList>
    </citation>
    <scope>IDENTIFICATION</scope>
</reference>
<accession>A0A915A6R8</accession>
<organism evidence="1 2">
    <name type="scientific">Parascaris univalens</name>
    <name type="common">Nematode worm</name>
    <dbReference type="NCBI Taxonomy" id="6257"/>
    <lineage>
        <taxon>Eukaryota</taxon>
        <taxon>Metazoa</taxon>
        <taxon>Ecdysozoa</taxon>
        <taxon>Nematoda</taxon>
        <taxon>Chromadorea</taxon>
        <taxon>Rhabditida</taxon>
        <taxon>Spirurina</taxon>
        <taxon>Ascaridomorpha</taxon>
        <taxon>Ascaridoidea</taxon>
        <taxon>Ascarididae</taxon>
        <taxon>Parascaris</taxon>
    </lineage>
</organism>
<dbReference type="AlphaFoldDB" id="A0A915A6R8"/>
<dbReference type="WBParaSite" id="PgR002_g093_t06">
    <property type="protein sequence ID" value="PgR002_g093_t06"/>
    <property type="gene ID" value="PgR002_g093"/>
</dbReference>